<dbReference type="HAMAP" id="MF_00135">
    <property type="entry name" value="PRAI"/>
    <property type="match status" value="1"/>
</dbReference>
<dbReference type="CDD" id="cd00405">
    <property type="entry name" value="PRAI"/>
    <property type="match status" value="1"/>
</dbReference>
<evidence type="ECO:0000313" key="13">
    <source>
        <dbReference type="Proteomes" id="UP000319627"/>
    </source>
</evidence>
<keyword evidence="9 10" id="KW-0413">Isomerase</keyword>
<evidence type="ECO:0000256" key="10">
    <source>
        <dbReference type="HAMAP-Rule" id="MF_00135"/>
    </source>
</evidence>
<evidence type="ECO:0000313" key="12">
    <source>
        <dbReference type="EMBL" id="TWH76556.1"/>
    </source>
</evidence>
<evidence type="ECO:0000256" key="5">
    <source>
        <dbReference type="ARBA" id="ARBA00022272"/>
    </source>
</evidence>
<dbReference type="InterPro" id="IPR044643">
    <property type="entry name" value="TrpF_fam"/>
</dbReference>
<reference evidence="12 13" key="1">
    <citation type="submission" date="2019-07" db="EMBL/GenBank/DDBJ databases">
        <title>Genomic Encyclopedia of Type Strains, Phase I: the one thousand microbial genomes (KMG-I) project.</title>
        <authorList>
            <person name="Kyrpides N."/>
        </authorList>
    </citation>
    <scope>NUCLEOTIDE SEQUENCE [LARGE SCALE GENOMIC DNA]</scope>
    <source>
        <strain evidence="12 13">DSM 375</strain>
    </source>
</reference>
<dbReference type="Proteomes" id="UP000319627">
    <property type="component" value="Unassembled WGS sequence"/>
</dbReference>
<dbReference type="GO" id="GO:0000162">
    <property type="term" value="P:L-tryptophan biosynthetic process"/>
    <property type="evidence" value="ECO:0007669"/>
    <property type="project" value="UniProtKB-UniRule"/>
</dbReference>
<dbReference type="InterPro" id="IPR011060">
    <property type="entry name" value="RibuloseP-bd_barrel"/>
</dbReference>
<dbReference type="OrthoDB" id="9796196at2"/>
<dbReference type="EC" id="5.3.1.24" evidence="4 10"/>
<name>A0A562J050_9GAMM</name>
<feature type="domain" description="N-(5'phosphoribosyl) anthranilate isomerase (PRAI)" evidence="11">
    <location>
        <begin position="7"/>
        <end position="201"/>
    </location>
</feature>
<dbReference type="NCBIfam" id="NF002299">
    <property type="entry name" value="PRK01222.1-6"/>
    <property type="match status" value="1"/>
</dbReference>
<evidence type="ECO:0000256" key="2">
    <source>
        <dbReference type="ARBA" id="ARBA00004664"/>
    </source>
</evidence>
<dbReference type="PANTHER" id="PTHR42894">
    <property type="entry name" value="N-(5'-PHOSPHORIBOSYL)ANTHRANILATE ISOMERASE"/>
    <property type="match status" value="1"/>
</dbReference>
<proteinExistence type="inferred from homology"/>
<organism evidence="12 13">
    <name type="scientific">Azomonas agilis</name>
    <dbReference type="NCBI Taxonomy" id="116849"/>
    <lineage>
        <taxon>Bacteria</taxon>
        <taxon>Pseudomonadati</taxon>
        <taxon>Pseudomonadota</taxon>
        <taxon>Gammaproteobacteria</taxon>
        <taxon>Pseudomonadales</taxon>
        <taxon>Pseudomonadaceae</taxon>
        <taxon>Azomonas</taxon>
    </lineage>
</organism>
<dbReference type="FunFam" id="3.20.20.70:FF:000075">
    <property type="entry name" value="Tryptophan biosynthesis protein TRP1"/>
    <property type="match status" value="1"/>
</dbReference>
<protein>
    <recommendedName>
        <fullName evidence="5 10">N-(5'-phosphoribosyl)anthranilate isomerase</fullName>
        <shortName evidence="10">PRAI</shortName>
        <ecNumber evidence="4 10">5.3.1.24</ecNumber>
    </recommendedName>
</protein>
<evidence type="ECO:0000256" key="9">
    <source>
        <dbReference type="ARBA" id="ARBA00023235"/>
    </source>
</evidence>
<keyword evidence="8 10" id="KW-0057">Aromatic amino acid biosynthesis</keyword>
<evidence type="ECO:0000256" key="6">
    <source>
        <dbReference type="ARBA" id="ARBA00022605"/>
    </source>
</evidence>
<gene>
    <name evidence="10" type="primary">trpF</name>
    <name evidence="12" type="ORF">LX59_00596</name>
</gene>
<dbReference type="InterPro" id="IPR013785">
    <property type="entry name" value="Aldolase_TIM"/>
</dbReference>
<evidence type="ECO:0000256" key="4">
    <source>
        <dbReference type="ARBA" id="ARBA00012572"/>
    </source>
</evidence>
<accession>A0A562J050</accession>
<dbReference type="RefSeq" id="WP_144570353.1">
    <property type="nucleotide sequence ID" value="NZ_VLKG01000002.1"/>
</dbReference>
<comment type="pathway">
    <text evidence="2 10">Amino-acid biosynthesis; L-tryptophan biosynthesis; L-tryptophan from chorismate: step 3/5.</text>
</comment>
<evidence type="ECO:0000256" key="1">
    <source>
        <dbReference type="ARBA" id="ARBA00001164"/>
    </source>
</evidence>
<dbReference type="NCBIfam" id="NF002298">
    <property type="entry name" value="PRK01222.1-4"/>
    <property type="match status" value="1"/>
</dbReference>
<comment type="caution">
    <text evidence="12">The sequence shown here is derived from an EMBL/GenBank/DDBJ whole genome shotgun (WGS) entry which is preliminary data.</text>
</comment>
<sequence>MTIVRSKICGITRVEDALAAVHAGADAIGLVFYPKSPRAVSLVQAQAIVRALPPFVTTVGLFVNKPRAELNALLAQIPLDVLQFHGDETPEDCSGHGRPWFKAVRVQAETDLLAQMQVYQEAQAILLDTFVAGQPGGTGQIFDWSLIPKHLPKPIILAGGLTADNVRQAIAEVQPYAVDVSGGVEHSKGIKDPEKMRAFIAQVRQTM</sequence>
<dbReference type="PANTHER" id="PTHR42894:SF1">
    <property type="entry name" value="N-(5'-PHOSPHORIBOSYL)ANTHRANILATE ISOMERASE"/>
    <property type="match status" value="1"/>
</dbReference>
<dbReference type="GO" id="GO:0004640">
    <property type="term" value="F:phosphoribosylanthranilate isomerase activity"/>
    <property type="evidence" value="ECO:0007669"/>
    <property type="project" value="UniProtKB-UniRule"/>
</dbReference>
<comment type="catalytic activity">
    <reaction evidence="1 10">
        <text>N-(5-phospho-beta-D-ribosyl)anthranilate = 1-(2-carboxyphenylamino)-1-deoxy-D-ribulose 5-phosphate</text>
        <dbReference type="Rhea" id="RHEA:21540"/>
        <dbReference type="ChEBI" id="CHEBI:18277"/>
        <dbReference type="ChEBI" id="CHEBI:58613"/>
        <dbReference type="EC" id="5.3.1.24"/>
    </reaction>
</comment>
<dbReference type="EMBL" id="VLKG01000002">
    <property type="protein sequence ID" value="TWH76556.1"/>
    <property type="molecule type" value="Genomic_DNA"/>
</dbReference>
<dbReference type="Pfam" id="PF00697">
    <property type="entry name" value="PRAI"/>
    <property type="match status" value="1"/>
</dbReference>
<evidence type="ECO:0000259" key="11">
    <source>
        <dbReference type="Pfam" id="PF00697"/>
    </source>
</evidence>
<dbReference type="AlphaFoldDB" id="A0A562J050"/>
<dbReference type="InterPro" id="IPR001240">
    <property type="entry name" value="PRAI_dom"/>
</dbReference>
<comment type="similarity">
    <text evidence="3 10">Belongs to the TrpF family.</text>
</comment>
<evidence type="ECO:0000256" key="3">
    <source>
        <dbReference type="ARBA" id="ARBA00007571"/>
    </source>
</evidence>
<keyword evidence="13" id="KW-1185">Reference proteome</keyword>
<dbReference type="Gene3D" id="3.20.20.70">
    <property type="entry name" value="Aldolase class I"/>
    <property type="match status" value="1"/>
</dbReference>
<evidence type="ECO:0000256" key="8">
    <source>
        <dbReference type="ARBA" id="ARBA00023141"/>
    </source>
</evidence>
<evidence type="ECO:0000256" key="7">
    <source>
        <dbReference type="ARBA" id="ARBA00022822"/>
    </source>
</evidence>
<dbReference type="SUPFAM" id="SSF51366">
    <property type="entry name" value="Ribulose-phoshate binding barrel"/>
    <property type="match status" value="1"/>
</dbReference>
<keyword evidence="6 10" id="KW-0028">Amino-acid biosynthesis</keyword>
<dbReference type="UniPathway" id="UPA00035">
    <property type="reaction ID" value="UER00042"/>
</dbReference>
<keyword evidence="7 10" id="KW-0822">Tryptophan biosynthesis</keyword>